<dbReference type="EMBL" id="CAADFL010000753">
    <property type="protein sequence ID" value="VFK21066.1"/>
    <property type="molecule type" value="Genomic_DNA"/>
</dbReference>
<evidence type="ECO:0000313" key="5">
    <source>
        <dbReference type="EMBL" id="VFK21066.1"/>
    </source>
</evidence>
<reference evidence="3" key="1">
    <citation type="submission" date="2019-02" db="EMBL/GenBank/DDBJ databases">
        <authorList>
            <person name="Gruber-Vodicka R. H."/>
            <person name="Seah K. B. B."/>
        </authorList>
    </citation>
    <scope>NUCLEOTIDE SEQUENCE</scope>
    <source>
        <strain evidence="4">BECK_BZ163</strain>
        <strain evidence="5">BECK_BZ164</strain>
        <strain evidence="3">BECK_BZ165</strain>
    </source>
</reference>
<protein>
    <submittedName>
        <fullName evidence="3">Peptidase propeptide and YPEB domain-containing protein</fullName>
    </submittedName>
</protein>
<dbReference type="AlphaFoldDB" id="A0A450T1I1"/>
<accession>A0A450T1I1</accession>
<name>A0A450T1I1_9GAMM</name>
<sequence>MKNSVFAATLAMIVAFAGTAFASDVCDVPKDEWQPMEALQAKLEADGWTIKKMKVDDGCYKTHATDAEGQQVKAYFNPKTFEAVKTKTKAEKQRKNTRP</sequence>
<dbReference type="EMBL" id="CAADEZ010000721">
    <property type="protein sequence ID" value="VFJ73460.1"/>
    <property type="molecule type" value="Genomic_DNA"/>
</dbReference>
<feature type="chain" id="PRO_5033432492" evidence="1">
    <location>
        <begin position="23"/>
        <end position="99"/>
    </location>
</feature>
<evidence type="ECO:0000313" key="3">
    <source>
        <dbReference type="EMBL" id="VFJ60112.1"/>
    </source>
</evidence>
<evidence type="ECO:0000259" key="2">
    <source>
        <dbReference type="Pfam" id="PF13670"/>
    </source>
</evidence>
<proteinExistence type="predicted"/>
<feature type="domain" description="PepSY" evidence="2">
    <location>
        <begin position="7"/>
        <end position="87"/>
    </location>
</feature>
<evidence type="ECO:0000256" key="1">
    <source>
        <dbReference type="SAM" id="SignalP"/>
    </source>
</evidence>
<keyword evidence="1" id="KW-0732">Signal</keyword>
<evidence type="ECO:0000313" key="4">
    <source>
        <dbReference type="EMBL" id="VFJ73460.1"/>
    </source>
</evidence>
<dbReference type="EMBL" id="CAADFA010000265">
    <property type="protein sequence ID" value="VFJ60112.1"/>
    <property type="molecule type" value="Genomic_DNA"/>
</dbReference>
<dbReference type="Pfam" id="PF13670">
    <property type="entry name" value="PepSY_2"/>
    <property type="match status" value="1"/>
</dbReference>
<dbReference type="InterPro" id="IPR025711">
    <property type="entry name" value="PepSY"/>
</dbReference>
<organism evidence="3">
    <name type="scientific">Candidatus Kentrum sp. FM</name>
    <dbReference type="NCBI Taxonomy" id="2126340"/>
    <lineage>
        <taxon>Bacteria</taxon>
        <taxon>Pseudomonadati</taxon>
        <taxon>Pseudomonadota</taxon>
        <taxon>Gammaproteobacteria</taxon>
        <taxon>Candidatus Kentrum</taxon>
    </lineage>
</organism>
<gene>
    <name evidence="4" type="ORF">BECKFM1743A_GA0114220_107212</name>
    <name evidence="5" type="ORF">BECKFM1743B_GA0114221_107531</name>
    <name evidence="3" type="ORF">BECKFM1743C_GA0114222_102657</name>
</gene>
<feature type="signal peptide" evidence="1">
    <location>
        <begin position="1"/>
        <end position="22"/>
    </location>
</feature>